<proteinExistence type="predicted"/>
<evidence type="ECO:0000313" key="2">
    <source>
        <dbReference type="Proteomes" id="UP001295423"/>
    </source>
</evidence>
<dbReference type="Proteomes" id="UP001295423">
    <property type="component" value="Unassembled WGS sequence"/>
</dbReference>
<sequence length="338" mass="38572">MSESDSEDKEPQSRSEKFAVKYIDSLSAITGDGSSIASEWNKEDKESNNFDFDKSQITHLGRNQLLNLSLFIWPGILAENEKEPDDSEISITCCQPNICAKRVHTSKDLESSLARSSAKYEQAPITAVVYVAEKGMASQNDSPIVPMNFPESKQGCHEELWNNQYMAVTPKEKDIESAIDILFPKWSEQEEVECAGDLSFELLFMAMCQTFDLTTVGGWLKLLKRLIVKKSPPRIQNIQIIYNAFCRSLCYVCTYWIFYTFFTCSVPNFLTLVRFFDACPDACPLFLTLVPTLVRFFRRFSNACPVFLTLFRRLSTSLTLVSTFSKRPLGKRHRNPRS</sequence>
<organism evidence="1 2">
    <name type="scientific">Cylindrotheca closterium</name>
    <dbReference type="NCBI Taxonomy" id="2856"/>
    <lineage>
        <taxon>Eukaryota</taxon>
        <taxon>Sar</taxon>
        <taxon>Stramenopiles</taxon>
        <taxon>Ochrophyta</taxon>
        <taxon>Bacillariophyta</taxon>
        <taxon>Bacillariophyceae</taxon>
        <taxon>Bacillariophycidae</taxon>
        <taxon>Bacillariales</taxon>
        <taxon>Bacillariaceae</taxon>
        <taxon>Cylindrotheca</taxon>
    </lineage>
</organism>
<comment type="caution">
    <text evidence="1">The sequence shown here is derived from an EMBL/GenBank/DDBJ whole genome shotgun (WGS) entry which is preliminary data.</text>
</comment>
<dbReference type="EMBL" id="CAKOGP040002038">
    <property type="protein sequence ID" value="CAJ1960034.1"/>
    <property type="molecule type" value="Genomic_DNA"/>
</dbReference>
<protein>
    <submittedName>
        <fullName evidence="1">Uncharacterized protein</fullName>
    </submittedName>
</protein>
<dbReference type="AlphaFoldDB" id="A0AAD2JLP0"/>
<evidence type="ECO:0000313" key="1">
    <source>
        <dbReference type="EMBL" id="CAJ1960034.1"/>
    </source>
</evidence>
<name>A0AAD2JLP0_9STRA</name>
<accession>A0AAD2JLP0</accession>
<reference evidence="1" key="1">
    <citation type="submission" date="2023-08" db="EMBL/GenBank/DDBJ databases">
        <authorList>
            <person name="Audoor S."/>
            <person name="Bilcke G."/>
        </authorList>
    </citation>
    <scope>NUCLEOTIDE SEQUENCE</scope>
</reference>
<keyword evidence="2" id="KW-1185">Reference proteome</keyword>
<gene>
    <name evidence="1" type="ORF">CYCCA115_LOCUS18450</name>
</gene>